<comment type="catalytic activity">
    <reaction evidence="10 15">
        <text>2 5-aminolevulinate = porphobilinogen + 2 H2O + H(+)</text>
        <dbReference type="Rhea" id="RHEA:24064"/>
        <dbReference type="ChEBI" id="CHEBI:15377"/>
        <dbReference type="ChEBI" id="CHEBI:15378"/>
        <dbReference type="ChEBI" id="CHEBI:58126"/>
        <dbReference type="ChEBI" id="CHEBI:356416"/>
        <dbReference type="EC" id="4.2.1.24"/>
    </reaction>
</comment>
<evidence type="ECO:0000256" key="12">
    <source>
        <dbReference type="PIRSR" id="PIRSR001415-2"/>
    </source>
</evidence>
<keyword evidence="14" id="KW-0460">Magnesium</keyword>
<keyword evidence="13" id="KW-0862">Zinc</keyword>
<keyword evidence="6" id="KW-0350">Heme biosynthesis</keyword>
<feature type="region of interest" description="Disordered" evidence="17">
    <location>
        <begin position="1"/>
        <end position="22"/>
    </location>
</feature>
<dbReference type="EC" id="4.2.1.24" evidence="4 15"/>
<evidence type="ECO:0000256" key="1">
    <source>
        <dbReference type="ARBA" id="ARBA00004694"/>
    </source>
</evidence>
<keyword evidence="13" id="KW-0479">Metal-binding</keyword>
<dbReference type="InterPro" id="IPR030656">
    <property type="entry name" value="ALAD_AS"/>
</dbReference>
<comment type="similarity">
    <text evidence="2 16">Belongs to the ALAD family.</text>
</comment>
<proteinExistence type="inferred from homology"/>
<evidence type="ECO:0000256" key="3">
    <source>
        <dbReference type="ARBA" id="ARBA00011823"/>
    </source>
</evidence>
<dbReference type="GO" id="GO:0006782">
    <property type="term" value="P:protoporphyrinogen IX biosynthetic process"/>
    <property type="evidence" value="ECO:0007669"/>
    <property type="project" value="UniProtKB-UniPathway"/>
</dbReference>
<feature type="binding site" evidence="13">
    <location>
        <position position="138"/>
    </location>
    <ligand>
        <name>Zn(2+)</name>
        <dbReference type="ChEBI" id="CHEBI:29105"/>
        <note>catalytic</note>
    </ligand>
</feature>
<feature type="binding site" evidence="12">
    <location>
        <position position="245"/>
    </location>
    <ligand>
        <name>5-aminolevulinate</name>
        <dbReference type="ChEBI" id="CHEBI:356416"/>
        <label>1</label>
    </ligand>
</feature>
<dbReference type="PANTHER" id="PTHR11458">
    <property type="entry name" value="DELTA-AMINOLEVULINIC ACID DEHYDRATASE"/>
    <property type="match status" value="1"/>
</dbReference>
<evidence type="ECO:0000256" key="7">
    <source>
        <dbReference type="ARBA" id="ARBA00023239"/>
    </source>
</evidence>
<dbReference type="CDD" id="cd00384">
    <property type="entry name" value="ALAD_PBGS"/>
    <property type="match status" value="1"/>
</dbReference>
<feature type="binding site" evidence="14">
    <location>
        <position position="261"/>
    </location>
    <ligand>
        <name>Mg(2+)</name>
        <dbReference type="ChEBI" id="CHEBI:18420"/>
    </ligand>
</feature>
<dbReference type="GO" id="GO:0004655">
    <property type="term" value="F:porphobilinogen synthase activity"/>
    <property type="evidence" value="ECO:0007669"/>
    <property type="project" value="UniProtKB-EC"/>
</dbReference>
<dbReference type="SMART" id="SM01004">
    <property type="entry name" value="ALAD"/>
    <property type="match status" value="1"/>
</dbReference>
<gene>
    <name evidence="18" type="primary">hemB</name>
    <name evidence="18" type="ORF">F4X14_19470</name>
</gene>
<dbReference type="InterPro" id="IPR013785">
    <property type="entry name" value="Aldolase_TIM"/>
</dbReference>
<feature type="binding site" evidence="13">
    <location>
        <position position="136"/>
    </location>
    <ligand>
        <name>Zn(2+)</name>
        <dbReference type="ChEBI" id="CHEBI:29105"/>
        <note>catalytic</note>
    </ligand>
</feature>
<evidence type="ECO:0000256" key="2">
    <source>
        <dbReference type="ARBA" id="ARBA00008055"/>
    </source>
</evidence>
<dbReference type="GO" id="GO:0008270">
    <property type="term" value="F:zinc ion binding"/>
    <property type="evidence" value="ECO:0007669"/>
    <property type="project" value="TreeGrafter"/>
</dbReference>
<keyword evidence="8 15" id="KW-0627">Porphyrin biosynthesis</keyword>
<feature type="binding site" evidence="13">
    <location>
        <position position="146"/>
    </location>
    <ligand>
        <name>Zn(2+)</name>
        <dbReference type="ChEBI" id="CHEBI:29105"/>
        <note>catalytic</note>
    </ligand>
</feature>
<evidence type="ECO:0000256" key="10">
    <source>
        <dbReference type="ARBA" id="ARBA00047651"/>
    </source>
</evidence>
<evidence type="ECO:0000256" key="8">
    <source>
        <dbReference type="ARBA" id="ARBA00023244"/>
    </source>
</evidence>
<feature type="compositionally biased region" description="Polar residues" evidence="17">
    <location>
        <begin position="1"/>
        <end position="15"/>
    </location>
</feature>
<dbReference type="GO" id="GO:0005829">
    <property type="term" value="C:cytosol"/>
    <property type="evidence" value="ECO:0007669"/>
    <property type="project" value="TreeGrafter"/>
</dbReference>
<evidence type="ECO:0000256" key="6">
    <source>
        <dbReference type="ARBA" id="ARBA00023133"/>
    </source>
</evidence>
<accession>A0A6B1DB47</accession>
<dbReference type="NCBIfam" id="NF006762">
    <property type="entry name" value="PRK09283.1"/>
    <property type="match status" value="1"/>
</dbReference>
<evidence type="ECO:0000256" key="16">
    <source>
        <dbReference type="RuleBase" id="RU004161"/>
    </source>
</evidence>
<comment type="function">
    <text evidence="9">Catalyzes an early step in the biosynthesis of tetrapyrroles. Binds two molecules of 5-aminolevulinate per subunit, each at a distinct site, and catalyzes their condensation to form porphobilinogen.</text>
</comment>
<dbReference type="PROSITE" id="PS00169">
    <property type="entry name" value="D_ALA_DEHYDRATASE"/>
    <property type="match status" value="1"/>
</dbReference>
<name>A0A6B1DB47_9CHLR</name>
<dbReference type="PANTHER" id="PTHR11458:SF0">
    <property type="entry name" value="DELTA-AMINOLEVULINIC ACID DEHYDRATASE"/>
    <property type="match status" value="1"/>
</dbReference>
<dbReference type="PIRSF" id="PIRSF001415">
    <property type="entry name" value="Porphbilin_synth"/>
    <property type="match status" value="1"/>
</dbReference>
<dbReference type="Gene3D" id="3.20.20.70">
    <property type="entry name" value="Aldolase class I"/>
    <property type="match status" value="1"/>
</dbReference>
<comment type="subunit">
    <text evidence="3 15">Homooctamer.</text>
</comment>
<evidence type="ECO:0000256" key="9">
    <source>
        <dbReference type="ARBA" id="ARBA00025628"/>
    </source>
</evidence>
<comment type="pathway">
    <text evidence="1">Porphyrin-containing compound metabolism; protoporphyrin-IX biosynthesis; coproporphyrinogen-III from 5-aminolevulinate: step 1/4.</text>
</comment>
<dbReference type="InterPro" id="IPR001731">
    <property type="entry name" value="ALAD"/>
</dbReference>
<sequence length="354" mass="38307">MNSLQPVQTTINGQATAAEPAVRPRRMRISPALRQMVRETILSPADFIYPLFVRYGHGERRPIASMPGQFQLSVDELVREAESVLELGIPAVLLFGIPAEKDWCGSDNFSPHGVVPEAIRALKEAAPELIVISDMCFCEYTDHGHCGIINSPTVDSYNAALPEGYLLNDPTLELLGRASVVHAEAGADIIAPSAMLDGMVAAIRVALDGAGLEHVPVLSYAAKYASSFYGPFREAAESPPSFGDRSQYQMDPANRREALKEVALDVAEGADMIMVKPALPYLDVLAAVREEFNLPTAAYQVSGEYAMLHAAAANGWLDLEKCALESLTSIKRAGADMILTYFAKDAARWLAGKQ</sequence>
<dbReference type="AlphaFoldDB" id="A0A6B1DB47"/>
<dbReference type="SUPFAM" id="SSF51569">
    <property type="entry name" value="Aldolase"/>
    <property type="match status" value="1"/>
</dbReference>
<feature type="active site" description="Schiff-base intermediate with substrate" evidence="11">
    <location>
        <position position="223"/>
    </location>
</feature>
<reference evidence="18" key="1">
    <citation type="submission" date="2019-09" db="EMBL/GenBank/DDBJ databases">
        <title>Characterisation of the sponge microbiome using genome-centric metagenomics.</title>
        <authorList>
            <person name="Engelberts J.P."/>
            <person name="Robbins S.J."/>
            <person name="De Goeij J.M."/>
            <person name="Aranda M."/>
            <person name="Bell S.C."/>
            <person name="Webster N.S."/>
        </authorList>
    </citation>
    <scope>NUCLEOTIDE SEQUENCE</scope>
    <source>
        <strain evidence="18">SB0661_bin_32</strain>
    </source>
</reference>
<evidence type="ECO:0000256" key="4">
    <source>
        <dbReference type="ARBA" id="ARBA00012053"/>
    </source>
</evidence>
<organism evidence="18">
    <name type="scientific">Caldilineaceae bacterium SB0661_bin_32</name>
    <dbReference type="NCBI Taxonomy" id="2605255"/>
    <lineage>
        <taxon>Bacteria</taxon>
        <taxon>Bacillati</taxon>
        <taxon>Chloroflexota</taxon>
        <taxon>Caldilineae</taxon>
        <taxon>Caldilineales</taxon>
        <taxon>Caldilineaceae</taxon>
    </lineage>
</organism>
<evidence type="ECO:0000256" key="17">
    <source>
        <dbReference type="SAM" id="MobiDB-lite"/>
    </source>
</evidence>
<evidence type="ECO:0000256" key="5">
    <source>
        <dbReference type="ARBA" id="ARBA00020771"/>
    </source>
</evidence>
<feature type="active site" description="Schiff-base intermediate with substrate" evidence="11">
    <location>
        <position position="276"/>
    </location>
</feature>
<feature type="binding site" evidence="12">
    <location>
        <position position="302"/>
    </location>
    <ligand>
        <name>5-aminolevulinate</name>
        <dbReference type="ChEBI" id="CHEBI:356416"/>
        <label>2</label>
    </ligand>
</feature>
<evidence type="ECO:0000256" key="11">
    <source>
        <dbReference type="PIRSR" id="PIRSR001415-1"/>
    </source>
</evidence>
<protein>
    <recommendedName>
        <fullName evidence="5 15">Delta-aminolevulinic acid dehydratase</fullName>
        <ecNumber evidence="4 15">4.2.1.24</ecNumber>
    </recommendedName>
</protein>
<dbReference type="FunFam" id="3.20.20.70:FF:000019">
    <property type="entry name" value="Delta-aminolevulinic acid dehydratase"/>
    <property type="match status" value="1"/>
</dbReference>
<evidence type="ECO:0000256" key="14">
    <source>
        <dbReference type="PIRSR" id="PIRSR001415-5"/>
    </source>
</evidence>
<feature type="binding site" evidence="12">
    <location>
        <position position="341"/>
    </location>
    <ligand>
        <name>5-aminolevulinate</name>
        <dbReference type="ChEBI" id="CHEBI:356416"/>
        <label>2</label>
    </ligand>
</feature>
<comment type="caution">
    <text evidence="18">The sequence shown here is derived from an EMBL/GenBank/DDBJ whole genome shotgun (WGS) entry which is preliminary data.</text>
</comment>
<dbReference type="UniPathway" id="UPA00251">
    <property type="reaction ID" value="UER00318"/>
</dbReference>
<evidence type="ECO:0000256" key="13">
    <source>
        <dbReference type="PIRSR" id="PIRSR001415-3"/>
    </source>
</evidence>
<evidence type="ECO:0000256" key="15">
    <source>
        <dbReference type="RuleBase" id="RU000515"/>
    </source>
</evidence>
<dbReference type="EMBL" id="VXMH01000106">
    <property type="protein sequence ID" value="MYC97141.1"/>
    <property type="molecule type" value="Genomic_DNA"/>
</dbReference>
<dbReference type="Pfam" id="PF00490">
    <property type="entry name" value="ALAD"/>
    <property type="match status" value="1"/>
</dbReference>
<dbReference type="PRINTS" id="PR00144">
    <property type="entry name" value="DALDHYDRTASE"/>
</dbReference>
<feature type="binding site" evidence="12">
    <location>
        <position position="233"/>
    </location>
    <ligand>
        <name>5-aminolevulinate</name>
        <dbReference type="ChEBI" id="CHEBI:356416"/>
        <label>1</label>
    </ligand>
</feature>
<keyword evidence="7 15" id="KW-0456">Lyase</keyword>
<evidence type="ECO:0000313" key="18">
    <source>
        <dbReference type="EMBL" id="MYC97141.1"/>
    </source>
</evidence>